<keyword evidence="7" id="KW-1185">Reference proteome</keyword>
<protein>
    <submittedName>
        <fullName evidence="5 6">Uncharacterized protein</fullName>
    </submittedName>
</protein>
<dbReference type="GO" id="GO:0015743">
    <property type="term" value="P:malate transport"/>
    <property type="evidence" value="ECO:0007669"/>
    <property type="project" value="InterPro"/>
</dbReference>
<evidence type="ECO:0000256" key="4">
    <source>
        <dbReference type="ARBA" id="ARBA00023136"/>
    </source>
</evidence>
<dbReference type="InParanoid" id="A9S763"/>
<evidence type="ECO:0000313" key="6">
    <source>
        <dbReference type="EnsemblPlants" id="Pp3c6_25640V3.1"/>
    </source>
</evidence>
<dbReference type="Gramene" id="Pp3c6_25640V3.1">
    <property type="protein sequence ID" value="Pp3c6_25640V3.1"/>
    <property type="gene ID" value="Pp3c6_25640"/>
</dbReference>
<evidence type="ECO:0000256" key="2">
    <source>
        <dbReference type="ARBA" id="ARBA00022692"/>
    </source>
</evidence>
<accession>A9S763</accession>
<name>A9S763_PHYPA</name>
<keyword evidence="3" id="KW-1133">Transmembrane helix</keyword>
<evidence type="ECO:0000256" key="1">
    <source>
        <dbReference type="ARBA" id="ARBA00004141"/>
    </source>
</evidence>
<evidence type="ECO:0000256" key="3">
    <source>
        <dbReference type="ARBA" id="ARBA00022989"/>
    </source>
</evidence>
<dbReference type="Pfam" id="PF11744">
    <property type="entry name" value="ALMT"/>
    <property type="match status" value="1"/>
</dbReference>
<comment type="subcellular location">
    <subcellularLocation>
        <location evidence="1">Membrane</location>
        <topology evidence="1">Multi-pass membrane protein</topology>
    </subcellularLocation>
</comment>
<evidence type="ECO:0000313" key="7">
    <source>
        <dbReference type="Proteomes" id="UP000006727"/>
    </source>
</evidence>
<sequence length="143" mass="16015">MDGCLRSEIQCPVNIRQLPSRPTTRPMTRPAGEAIKVLEAMGECVSEMKMVNLRPYITAVDAAALDLQKELQEKATLLITPTPGTDRQIRFQLHFLGSSVGVFRFYHALLLARWVESFLDEDDERARASMSSSKARRSADTCS</sequence>
<dbReference type="GO" id="GO:0016020">
    <property type="term" value="C:membrane"/>
    <property type="evidence" value="ECO:0007669"/>
    <property type="project" value="UniProtKB-SubCell"/>
</dbReference>
<gene>
    <name evidence="5" type="ORF">PHYPA_009479</name>
</gene>
<organism evidence="5">
    <name type="scientific">Physcomitrium patens</name>
    <name type="common">Spreading-leaved earth moss</name>
    <name type="synonym">Physcomitrella patens</name>
    <dbReference type="NCBI Taxonomy" id="3218"/>
    <lineage>
        <taxon>Eukaryota</taxon>
        <taxon>Viridiplantae</taxon>
        <taxon>Streptophyta</taxon>
        <taxon>Embryophyta</taxon>
        <taxon>Bryophyta</taxon>
        <taxon>Bryophytina</taxon>
        <taxon>Bryopsida</taxon>
        <taxon>Funariidae</taxon>
        <taxon>Funariales</taxon>
        <taxon>Funariaceae</taxon>
        <taxon>Physcomitrium</taxon>
    </lineage>
</organism>
<evidence type="ECO:0000313" key="5">
    <source>
        <dbReference type="EMBL" id="PNR53104.1"/>
    </source>
</evidence>
<reference evidence="5 7" key="1">
    <citation type="journal article" date="2008" name="Science">
        <title>The Physcomitrella genome reveals evolutionary insights into the conquest of land by plants.</title>
        <authorList>
            <person name="Rensing S."/>
            <person name="Lang D."/>
            <person name="Zimmer A."/>
            <person name="Terry A."/>
            <person name="Salamov A."/>
            <person name="Shapiro H."/>
            <person name="Nishiyama T."/>
            <person name="Perroud P.-F."/>
            <person name="Lindquist E."/>
            <person name="Kamisugi Y."/>
            <person name="Tanahashi T."/>
            <person name="Sakakibara K."/>
            <person name="Fujita T."/>
            <person name="Oishi K."/>
            <person name="Shin-I T."/>
            <person name="Kuroki Y."/>
            <person name="Toyoda A."/>
            <person name="Suzuki Y."/>
            <person name="Hashimoto A."/>
            <person name="Yamaguchi K."/>
            <person name="Sugano A."/>
            <person name="Kohara Y."/>
            <person name="Fujiyama A."/>
            <person name="Anterola A."/>
            <person name="Aoki S."/>
            <person name="Ashton N."/>
            <person name="Barbazuk W.B."/>
            <person name="Barker E."/>
            <person name="Bennetzen J."/>
            <person name="Bezanilla M."/>
            <person name="Blankenship R."/>
            <person name="Cho S.H."/>
            <person name="Dutcher S."/>
            <person name="Estelle M."/>
            <person name="Fawcett J.A."/>
            <person name="Gundlach H."/>
            <person name="Hanada K."/>
            <person name="Heyl A."/>
            <person name="Hicks K.A."/>
            <person name="Hugh J."/>
            <person name="Lohr M."/>
            <person name="Mayer K."/>
            <person name="Melkozernov A."/>
            <person name="Murata T."/>
            <person name="Nelson D."/>
            <person name="Pils B."/>
            <person name="Prigge M."/>
            <person name="Reiss B."/>
            <person name="Renner T."/>
            <person name="Rombauts S."/>
            <person name="Rushton P."/>
            <person name="Sanderfoot A."/>
            <person name="Schween G."/>
            <person name="Shiu S.-H."/>
            <person name="Stueber K."/>
            <person name="Theodoulou F.L."/>
            <person name="Tu H."/>
            <person name="Van de Peer Y."/>
            <person name="Verrier P.J."/>
            <person name="Waters E."/>
            <person name="Wood A."/>
            <person name="Yang L."/>
            <person name="Cove D."/>
            <person name="Cuming A."/>
            <person name="Hasebe M."/>
            <person name="Lucas S."/>
            <person name="Mishler D.B."/>
            <person name="Reski R."/>
            <person name="Grigoriev I."/>
            <person name="Quatrano R.S."/>
            <person name="Boore J.L."/>
        </authorList>
    </citation>
    <scope>NUCLEOTIDE SEQUENCE [LARGE SCALE GENOMIC DNA]</scope>
    <source>
        <strain evidence="6 7">cv. Gransden 2004</strain>
    </source>
</reference>
<reference evidence="5 7" key="2">
    <citation type="journal article" date="2018" name="Plant J.">
        <title>The Physcomitrella patens chromosome-scale assembly reveals moss genome structure and evolution.</title>
        <authorList>
            <person name="Lang D."/>
            <person name="Ullrich K.K."/>
            <person name="Murat F."/>
            <person name="Fuchs J."/>
            <person name="Jenkins J."/>
            <person name="Haas F.B."/>
            <person name="Piednoel M."/>
            <person name="Gundlach H."/>
            <person name="Van Bel M."/>
            <person name="Meyberg R."/>
            <person name="Vives C."/>
            <person name="Morata J."/>
            <person name="Symeonidi A."/>
            <person name="Hiss M."/>
            <person name="Muchero W."/>
            <person name="Kamisugi Y."/>
            <person name="Saleh O."/>
            <person name="Blanc G."/>
            <person name="Decker E.L."/>
            <person name="van Gessel N."/>
            <person name="Grimwood J."/>
            <person name="Hayes R.D."/>
            <person name="Graham S.W."/>
            <person name="Gunter L.E."/>
            <person name="McDaniel S.F."/>
            <person name="Hoernstein S.N.W."/>
            <person name="Larsson A."/>
            <person name="Li F.W."/>
            <person name="Perroud P.F."/>
            <person name="Phillips J."/>
            <person name="Ranjan P."/>
            <person name="Rokshar D.S."/>
            <person name="Rothfels C.J."/>
            <person name="Schneider L."/>
            <person name="Shu S."/>
            <person name="Stevenson D.W."/>
            <person name="Thummler F."/>
            <person name="Tillich M."/>
            <person name="Villarreal Aguilar J.C."/>
            <person name="Widiez T."/>
            <person name="Wong G.K."/>
            <person name="Wymore A."/>
            <person name="Zhang Y."/>
            <person name="Zimmer A.D."/>
            <person name="Quatrano R.S."/>
            <person name="Mayer K.F.X."/>
            <person name="Goodstein D."/>
            <person name="Casacuberta J.M."/>
            <person name="Vandepoele K."/>
            <person name="Reski R."/>
            <person name="Cuming A.C."/>
            <person name="Tuskan G.A."/>
            <person name="Maumus F."/>
            <person name="Salse J."/>
            <person name="Schmutz J."/>
            <person name="Rensing S.A."/>
        </authorList>
    </citation>
    <scope>NUCLEOTIDE SEQUENCE [LARGE SCALE GENOMIC DNA]</scope>
    <source>
        <strain evidence="6 7">cv. Gransden 2004</strain>
    </source>
</reference>
<keyword evidence="2" id="KW-0812">Transmembrane</keyword>
<dbReference type="Proteomes" id="UP000006727">
    <property type="component" value="Chromosome 6"/>
</dbReference>
<dbReference type="EnsemblPlants" id="Pp3c6_25640V3.1">
    <property type="protein sequence ID" value="Pp3c6_25640V3.1"/>
    <property type="gene ID" value="Pp3c6_25640"/>
</dbReference>
<dbReference type="AlphaFoldDB" id="A9S763"/>
<dbReference type="EMBL" id="ABEU02000006">
    <property type="protein sequence ID" value="PNR53104.1"/>
    <property type="molecule type" value="Genomic_DNA"/>
</dbReference>
<reference evidence="6" key="3">
    <citation type="submission" date="2020-12" db="UniProtKB">
        <authorList>
            <consortium name="EnsemblPlants"/>
        </authorList>
    </citation>
    <scope>IDENTIFICATION</scope>
</reference>
<keyword evidence="4" id="KW-0472">Membrane</keyword>
<proteinExistence type="predicted"/>
<dbReference type="InterPro" id="IPR020966">
    <property type="entry name" value="ALMT"/>
</dbReference>